<evidence type="ECO:0000256" key="2">
    <source>
        <dbReference type="ARBA" id="ARBA00010849"/>
    </source>
</evidence>
<name>A0A6A5W774_9PLEO</name>
<feature type="compositionally biased region" description="Polar residues" evidence="4">
    <location>
        <begin position="97"/>
        <end position="111"/>
    </location>
</feature>
<dbReference type="Gene3D" id="1.20.890.10">
    <property type="entry name" value="cAMP-dependent protein kinase regulatory subunit, dimerization-anchoring domain"/>
    <property type="match status" value="1"/>
</dbReference>
<dbReference type="AlphaFoldDB" id="A0A6A5W774"/>
<evidence type="ECO:0000256" key="3">
    <source>
        <dbReference type="ARBA" id="ARBA00023242"/>
    </source>
</evidence>
<dbReference type="Pfam" id="PF05186">
    <property type="entry name" value="Dpy-30"/>
    <property type="match status" value="1"/>
</dbReference>
<dbReference type="GO" id="GO:0005634">
    <property type="term" value="C:nucleus"/>
    <property type="evidence" value="ECO:0007669"/>
    <property type="project" value="UniProtKB-SubCell"/>
</dbReference>
<dbReference type="InterPro" id="IPR007858">
    <property type="entry name" value="Dpy-30_motif"/>
</dbReference>
<comment type="similarity">
    <text evidence="2">Belongs to the dpy-30 family.</text>
</comment>
<dbReference type="Proteomes" id="UP000799779">
    <property type="component" value="Unassembled WGS sequence"/>
</dbReference>
<comment type="subcellular location">
    <subcellularLocation>
        <location evidence="1">Nucleus</location>
    </subcellularLocation>
</comment>
<feature type="compositionally biased region" description="Low complexity" evidence="4">
    <location>
        <begin position="55"/>
        <end position="87"/>
    </location>
</feature>
<protein>
    <submittedName>
        <fullName evidence="5">Uncharacterized protein</fullName>
    </submittedName>
</protein>
<keyword evidence="6" id="KW-1185">Reference proteome</keyword>
<evidence type="ECO:0000256" key="1">
    <source>
        <dbReference type="ARBA" id="ARBA00004123"/>
    </source>
</evidence>
<sequence length="156" mass="16270">MADPARTSEPLNAIASPATPIPNGTPATMDVEMTDAGAPPAETVPASQPHPIPEPTTTLSTPLTSAPTHPSSSAAAPTPVPAATTPSRNSPHPPSIQPSVPTYASPHGSSTRVYLNQNVTPYLLEGMKHLVTSEPEKPLKWLSEYLAMRSLEIEGP</sequence>
<evidence type="ECO:0000256" key="4">
    <source>
        <dbReference type="SAM" id="MobiDB-lite"/>
    </source>
</evidence>
<feature type="region of interest" description="Disordered" evidence="4">
    <location>
        <begin position="1"/>
        <end position="111"/>
    </location>
</feature>
<organism evidence="5 6">
    <name type="scientific">Amniculicola lignicola CBS 123094</name>
    <dbReference type="NCBI Taxonomy" id="1392246"/>
    <lineage>
        <taxon>Eukaryota</taxon>
        <taxon>Fungi</taxon>
        <taxon>Dikarya</taxon>
        <taxon>Ascomycota</taxon>
        <taxon>Pezizomycotina</taxon>
        <taxon>Dothideomycetes</taxon>
        <taxon>Pleosporomycetidae</taxon>
        <taxon>Pleosporales</taxon>
        <taxon>Amniculicolaceae</taxon>
        <taxon>Amniculicola</taxon>
    </lineage>
</organism>
<dbReference type="CDD" id="cd22965">
    <property type="entry name" value="DD_DPY30_SDC1"/>
    <property type="match status" value="1"/>
</dbReference>
<dbReference type="OrthoDB" id="417678at2759"/>
<dbReference type="EMBL" id="ML977611">
    <property type="protein sequence ID" value="KAF1997622.1"/>
    <property type="molecule type" value="Genomic_DNA"/>
</dbReference>
<reference evidence="5" key="1">
    <citation type="journal article" date="2020" name="Stud. Mycol.">
        <title>101 Dothideomycetes genomes: a test case for predicting lifestyles and emergence of pathogens.</title>
        <authorList>
            <person name="Haridas S."/>
            <person name="Albert R."/>
            <person name="Binder M."/>
            <person name="Bloem J."/>
            <person name="Labutti K."/>
            <person name="Salamov A."/>
            <person name="Andreopoulos B."/>
            <person name="Baker S."/>
            <person name="Barry K."/>
            <person name="Bills G."/>
            <person name="Bluhm B."/>
            <person name="Cannon C."/>
            <person name="Castanera R."/>
            <person name="Culley D."/>
            <person name="Daum C."/>
            <person name="Ezra D."/>
            <person name="Gonzalez J."/>
            <person name="Henrissat B."/>
            <person name="Kuo A."/>
            <person name="Liang C."/>
            <person name="Lipzen A."/>
            <person name="Lutzoni F."/>
            <person name="Magnuson J."/>
            <person name="Mondo S."/>
            <person name="Nolan M."/>
            <person name="Ohm R."/>
            <person name="Pangilinan J."/>
            <person name="Park H.-J."/>
            <person name="Ramirez L."/>
            <person name="Alfaro M."/>
            <person name="Sun H."/>
            <person name="Tritt A."/>
            <person name="Yoshinaga Y."/>
            <person name="Zwiers L.-H."/>
            <person name="Turgeon B."/>
            <person name="Goodwin S."/>
            <person name="Spatafora J."/>
            <person name="Crous P."/>
            <person name="Grigoriev I."/>
        </authorList>
    </citation>
    <scope>NUCLEOTIDE SEQUENCE</scope>
    <source>
        <strain evidence="5">CBS 123094</strain>
    </source>
</reference>
<keyword evidence="3" id="KW-0539">Nucleus</keyword>
<evidence type="ECO:0000313" key="5">
    <source>
        <dbReference type="EMBL" id="KAF1997622.1"/>
    </source>
</evidence>
<gene>
    <name evidence="5" type="ORF">P154DRAFT_622329</name>
</gene>
<accession>A0A6A5W774</accession>
<proteinExistence type="inferred from homology"/>
<dbReference type="InterPro" id="IPR049629">
    <property type="entry name" value="DPY30_SDC1_DD"/>
</dbReference>
<evidence type="ECO:0000313" key="6">
    <source>
        <dbReference type="Proteomes" id="UP000799779"/>
    </source>
</evidence>